<sequence>MGGLWLLWALAQQVVYPPDFGPYEPLRQQAHAQCQGYLAQGAQAYVMCLQQLSAGMCMGPYAPRMDPMSSMGCTAAVSAGYPASGKPVLTQPSYRVEVVGGVERKRDLRTGQVVEETPVTPHLLFTLEQTPQGVYRGITYGSDGRSVATYLVSTACELLDPRGQPTMDGLRCPVYPEKPFLLVLLDPPAPGFPPNPLRFAPGRLADDFDQDGVLEIGYMATAGSGGRTFTSGWVQALGYDPAKRLLKYEYLMAVREGESQYTSYAQERLVRFRVR</sequence>
<comment type="caution">
    <text evidence="1">The sequence shown here is derived from an EMBL/GenBank/DDBJ whole genome shotgun (WGS) entry which is preliminary data.</text>
</comment>
<dbReference type="EMBL" id="SJZF01000004">
    <property type="protein sequence ID" value="TFU27162.1"/>
    <property type="molecule type" value="Genomic_DNA"/>
</dbReference>
<protein>
    <submittedName>
        <fullName evidence="1">Uncharacterized protein</fullName>
    </submittedName>
</protein>
<gene>
    <name evidence="1" type="ORF">E0687_03545</name>
</gene>
<accession>A0A4Y9FE76</accession>
<name>A0A4Y9FE76_9DEIN</name>
<dbReference type="AlphaFoldDB" id="A0A4Y9FE76"/>
<reference evidence="1 2" key="1">
    <citation type="submission" date="2019-03" db="EMBL/GenBank/DDBJ databases">
        <title>Thermus tengchongensis species for the arsenic transformation mechanism.</title>
        <authorList>
            <person name="Yuan G.C."/>
        </authorList>
    </citation>
    <scope>NUCLEOTIDE SEQUENCE [LARGE SCALE GENOMIC DNA]</scope>
    <source>
        <strain evidence="1 2">15W</strain>
    </source>
</reference>
<proteinExistence type="predicted"/>
<evidence type="ECO:0000313" key="1">
    <source>
        <dbReference type="EMBL" id="TFU27162.1"/>
    </source>
</evidence>
<organism evidence="1 2">
    <name type="scientific">Thermus tengchongensis</name>
    <dbReference type="NCBI Taxonomy" id="1214928"/>
    <lineage>
        <taxon>Bacteria</taxon>
        <taxon>Thermotogati</taxon>
        <taxon>Deinococcota</taxon>
        <taxon>Deinococci</taxon>
        <taxon>Thermales</taxon>
        <taxon>Thermaceae</taxon>
        <taxon>Thermus</taxon>
    </lineage>
</organism>
<evidence type="ECO:0000313" key="2">
    <source>
        <dbReference type="Proteomes" id="UP000297668"/>
    </source>
</evidence>
<dbReference type="Proteomes" id="UP000297668">
    <property type="component" value="Unassembled WGS sequence"/>
</dbReference>